<proteinExistence type="inferred from homology"/>
<dbReference type="InterPro" id="IPR001029">
    <property type="entry name" value="Flagellin_N"/>
</dbReference>
<evidence type="ECO:0000313" key="7">
    <source>
        <dbReference type="Proteomes" id="UP000253490"/>
    </source>
</evidence>
<evidence type="ECO:0000259" key="4">
    <source>
        <dbReference type="Pfam" id="PF00669"/>
    </source>
</evidence>
<feature type="domain" description="Flagellin C-terminal" evidence="5">
    <location>
        <begin position="222"/>
        <end position="302"/>
    </location>
</feature>
<dbReference type="InterPro" id="IPR001492">
    <property type="entry name" value="Flagellin"/>
</dbReference>
<dbReference type="PANTHER" id="PTHR42792">
    <property type="entry name" value="FLAGELLIN"/>
    <property type="match status" value="1"/>
</dbReference>
<reference evidence="6 7" key="1">
    <citation type="submission" date="2018-06" db="EMBL/GenBank/DDBJ databases">
        <title>Genomic Encyclopedia of Type Strains, Phase IV (KMG-IV): sequencing the most valuable type-strain genomes for metagenomic binning, comparative biology and taxonomic classification.</title>
        <authorList>
            <person name="Goeker M."/>
        </authorList>
    </citation>
    <scope>NUCLEOTIDE SEQUENCE [LARGE SCALE GENOMIC DNA]</scope>
    <source>
        <strain evidence="6 7">DSM 22112</strain>
    </source>
</reference>
<dbReference type="Proteomes" id="UP000253490">
    <property type="component" value="Unassembled WGS sequence"/>
</dbReference>
<feature type="domain" description="Flagellin N-terminal" evidence="4">
    <location>
        <begin position="4"/>
        <end position="140"/>
    </location>
</feature>
<comment type="subcellular location">
    <subcellularLocation>
        <location evidence="1">Bacterial flagellum</location>
    </subcellularLocation>
</comment>
<dbReference type="AlphaFoldDB" id="A0A366IHZ3"/>
<dbReference type="PANTHER" id="PTHR42792:SF1">
    <property type="entry name" value="FLAGELLAR HOOK-ASSOCIATED PROTEIN 3"/>
    <property type="match status" value="1"/>
</dbReference>
<dbReference type="OrthoDB" id="9810955at2"/>
<organism evidence="6 7">
    <name type="scientific">Alkalibaculum bacchi</name>
    <dbReference type="NCBI Taxonomy" id="645887"/>
    <lineage>
        <taxon>Bacteria</taxon>
        <taxon>Bacillati</taxon>
        <taxon>Bacillota</taxon>
        <taxon>Clostridia</taxon>
        <taxon>Eubacteriales</taxon>
        <taxon>Eubacteriaceae</taxon>
        <taxon>Alkalibaculum</taxon>
    </lineage>
</organism>
<dbReference type="Pfam" id="PF00669">
    <property type="entry name" value="Flagellin_N"/>
    <property type="match status" value="1"/>
</dbReference>
<dbReference type="GO" id="GO:0071973">
    <property type="term" value="P:bacterial-type flagellum-dependent cell motility"/>
    <property type="evidence" value="ECO:0007669"/>
    <property type="project" value="InterPro"/>
</dbReference>
<dbReference type="EMBL" id="QNRX01000001">
    <property type="protein sequence ID" value="RBP70124.1"/>
    <property type="molecule type" value="Genomic_DNA"/>
</dbReference>
<sequence length="303" mass="34122">MRITNQTLNKNYLRNLNKNLEKMKTYQNQISSGQEVSRPSDDPLLVSKIMSLENNILQNEQYNTNINNTLGWVQTQDTALSDVTRTLQRVRELIVYGSNGTLSDTDRNAIKDEVQMKIGQLADILNTNFDGRYIFGGQKTTESPFDENMNYIAGDDNNVTREISKGVTIEIPTAGSQITKLDSNYSLSDEENKDLGTFLENVVSALKDGSADTLSKNLLADMDQHLDNVIRVRSQIGAVYNRLESAKDRNETENLNLNSLLSQRQDVDVAEKYMEFSNMKAVYQASLSVGAQILQPSLLDYLR</sequence>
<keyword evidence="3" id="KW-0975">Bacterial flagellum</keyword>
<keyword evidence="6" id="KW-0969">Cilium</keyword>
<dbReference type="InterPro" id="IPR013384">
    <property type="entry name" value="Flagell_FlgL"/>
</dbReference>
<evidence type="ECO:0000256" key="3">
    <source>
        <dbReference type="ARBA" id="ARBA00023143"/>
    </source>
</evidence>
<dbReference type="GO" id="GO:0005198">
    <property type="term" value="F:structural molecule activity"/>
    <property type="evidence" value="ECO:0007669"/>
    <property type="project" value="InterPro"/>
</dbReference>
<evidence type="ECO:0000313" key="6">
    <source>
        <dbReference type="EMBL" id="RBP70124.1"/>
    </source>
</evidence>
<comment type="caution">
    <text evidence="6">The sequence shown here is derived from an EMBL/GenBank/DDBJ whole genome shotgun (WGS) entry which is preliminary data.</text>
</comment>
<evidence type="ECO:0000256" key="2">
    <source>
        <dbReference type="ARBA" id="ARBA00005709"/>
    </source>
</evidence>
<keyword evidence="7" id="KW-1185">Reference proteome</keyword>
<dbReference type="GO" id="GO:0009424">
    <property type="term" value="C:bacterial-type flagellum hook"/>
    <property type="evidence" value="ECO:0007669"/>
    <property type="project" value="InterPro"/>
</dbReference>
<evidence type="ECO:0000259" key="5">
    <source>
        <dbReference type="Pfam" id="PF00700"/>
    </source>
</evidence>
<evidence type="ECO:0000256" key="1">
    <source>
        <dbReference type="ARBA" id="ARBA00004365"/>
    </source>
</evidence>
<dbReference type="Gene3D" id="1.20.1330.10">
    <property type="entry name" value="f41 fragment of flagellin, N-terminal domain"/>
    <property type="match status" value="1"/>
</dbReference>
<gene>
    <name evidence="6" type="ORF">DES36_101179</name>
</gene>
<comment type="similarity">
    <text evidence="2">Belongs to the bacterial flagellin family.</text>
</comment>
<keyword evidence="6" id="KW-0282">Flagellum</keyword>
<keyword evidence="6" id="KW-0966">Cell projection</keyword>
<dbReference type="NCBIfam" id="TIGR02550">
    <property type="entry name" value="flagell_flgL"/>
    <property type="match status" value="1"/>
</dbReference>
<dbReference type="RefSeq" id="WP_113919334.1">
    <property type="nucleotide sequence ID" value="NZ_QNRX01000001.1"/>
</dbReference>
<protein>
    <submittedName>
        <fullName evidence="6">Flagellar hook-associated protein 3 FlgL</fullName>
    </submittedName>
</protein>
<dbReference type="InterPro" id="IPR046358">
    <property type="entry name" value="Flagellin_C"/>
</dbReference>
<dbReference type="Pfam" id="PF00700">
    <property type="entry name" value="Flagellin_C"/>
    <property type="match status" value="1"/>
</dbReference>
<accession>A0A366IHZ3</accession>
<dbReference type="SUPFAM" id="SSF64518">
    <property type="entry name" value="Phase 1 flagellin"/>
    <property type="match status" value="1"/>
</dbReference>
<name>A0A366IHZ3_9FIRM</name>